<evidence type="ECO:0000256" key="1">
    <source>
        <dbReference type="SAM" id="MobiDB-lite"/>
    </source>
</evidence>
<gene>
    <name evidence="2" type="ORF">CDO81_27130</name>
</gene>
<reference evidence="2 3" key="1">
    <citation type="journal article" date="2007" name="Int. J. Syst. Evol. Microbiol.">
        <title>Description of Pelomonas aquatica sp. nov. and Pelomonas puraquae sp. nov., isolated from industrial and haemodialysis water.</title>
        <authorList>
            <person name="Gomila M."/>
            <person name="Bowien B."/>
            <person name="Falsen E."/>
            <person name="Moore E.R."/>
            <person name="Lalucat J."/>
        </authorList>
    </citation>
    <scope>NUCLEOTIDE SEQUENCE [LARGE SCALE GENOMIC DNA]</scope>
    <source>
        <strain evidence="2 3">CCUG 52769</strain>
    </source>
</reference>
<evidence type="ECO:0000313" key="2">
    <source>
        <dbReference type="EMBL" id="OWQ96488.1"/>
    </source>
</evidence>
<dbReference type="AlphaFoldDB" id="A0A254MXF8"/>
<dbReference type="EMBL" id="NISI01000028">
    <property type="protein sequence ID" value="OWQ96488.1"/>
    <property type="molecule type" value="Genomic_DNA"/>
</dbReference>
<proteinExistence type="predicted"/>
<protein>
    <submittedName>
        <fullName evidence="2">Uncharacterized protein</fullName>
    </submittedName>
</protein>
<organism evidence="2 3">
    <name type="scientific">Roseateles puraquae</name>
    <dbReference type="NCBI Taxonomy" id="431059"/>
    <lineage>
        <taxon>Bacteria</taxon>
        <taxon>Pseudomonadati</taxon>
        <taxon>Pseudomonadota</taxon>
        <taxon>Betaproteobacteria</taxon>
        <taxon>Burkholderiales</taxon>
        <taxon>Sphaerotilaceae</taxon>
        <taxon>Roseateles</taxon>
    </lineage>
</organism>
<evidence type="ECO:0000313" key="3">
    <source>
        <dbReference type="Proteomes" id="UP000197446"/>
    </source>
</evidence>
<dbReference type="Proteomes" id="UP000197446">
    <property type="component" value="Unassembled WGS sequence"/>
</dbReference>
<accession>A0A254MXF8</accession>
<keyword evidence="3" id="KW-1185">Reference proteome</keyword>
<sequence length="152" mass="16690">MCSASVYFFTLEHNGRVYFDEIGAPWPKHPCTDRHDSPEVSSSVEGGSTDRDAQARPWEIGWILLNQISVEAAELGTLRLSARIAEEGLITFVRGDAFGEVESPATFLQESFVQTRPSITGQCELVLLTPDLRPMRLFGFPTAADAAASRNS</sequence>
<comment type="caution">
    <text evidence="2">The sequence shown here is derived from an EMBL/GenBank/DDBJ whole genome shotgun (WGS) entry which is preliminary data.</text>
</comment>
<feature type="region of interest" description="Disordered" evidence="1">
    <location>
        <begin position="30"/>
        <end position="51"/>
    </location>
</feature>
<name>A0A254MXF8_9BURK</name>